<name>A0ABP9QPA3_9RHOO</name>
<proteinExistence type="predicted"/>
<evidence type="ECO:0000313" key="2">
    <source>
        <dbReference type="EMBL" id="GAA5165329.1"/>
    </source>
</evidence>
<feature type="region of interest" description="Disordered" evidence="1">
    <location>
        <begin position="41"/>
        <end position="62"/>
    </location>
</feature>
<sequence length="80" mass="8658">MFVTALVARPQPHAATQVEAGATTAIAGNFLGVDLGKGEHEQRRRHCVQAESGSQHGEKPAAVREPAFWRLRQRTVSAIV</sequence>
<dbReference type="EMBL" id="BAABLD010000008">
    <property type="protein sequence ID" value="GAA5165329.1"/>
    <property type="molecule type" value="Genomic_DNA"/>
</dbReference>
<accession>A0ABP9QPA3</accession>
<evidence type="ECO:0000313" key="3">
    <source>
        <dbReference type="Proteomes" id="UP001500547"/>
    </source>
</evidence>
<gene>
    <name evidence="2" type="ORF">GCM10025770_20660</name>
</gene>
<protein>
    <recommendedName>
        <fullName evidence="4">Secreted protein</fullName>
    </recommendedName>
</protein>
<evidence type="ECO:0000256" key="1">
    <source>
        <dbReference type="SAM" id="MobiDB-lite"/>
    </source>
</evidence>
<organism evidence="2 3">
    <name type="scientific">Viridibacterium curvum</name>
    <dbReference type="NCBI Taxonomy" id="1101404"/>
    <lineage>
        <taxon>Bacteria</taxon>
        <taxon>Pseudomonadati</taxon>
        <taxon>Pseudomonadota</taxon>
        <taxon>Betaproteobacteria</taxon>
        <taxon>Rhodocyclales</taxon>
        <taxon>Rhodocyclaceae</taxon>
        <taxon>Viridibacterium</taxon>
    </lineage>
</organism>
<keyword evidence="3" id="KW-1185">Reference proteome</keyword>
<reference evidence="3" key="1">
    <citation type="journal article" date="2019" name="Int. J. Syst. Evol. Microbiol.">
        <title>The Global Catalogue of Microorganisms (GCM) 10K type strain sequencing project: providing services to taxonomists for standard genome sequencing and annotation.</title>
        <authorList>
            <consortium name="The Broad Institute Genomics Platform"/>
            <consortium name="The Broad Institute Genome Sequencing Center for Infectious Disease"/>
            <person name="Wu L."/>
            <person name="Ma J."/>
        </authorList>
    </citation>
    <scope>NUCLEOTIDE SEQUENCE [LARGE SCALE GENOMIC DNA]</scope>
    <source>
        <strain evidence="3">JCM 18715</strain>
    </source>
</reference>
<evidence type="ECO:0008006" key="4">
    <source>
        <dbReference type="Google" id="ProtNLM"/>
    </source>
</evidence>
<dbReference type="Proteomes" id="UP001500547">
    <property type="component" value="Unassembled WGS sequence"/>
</dbReference>
<comment type="caution">
    <text evidence="2">The sequence shown here is derived from an EMBL/GenBank/DDBJ whole genome shotgun (WGS) entry which is preliminary data.</text>
</comment>